<dbReference type="RefSeq" id="WP_062796697.1">
    <property type="nucleotide sequence ID" value="NZ_CBCRXS010000001.1"/>
</dbReference>
<gene>
    <name evidence="4" type="ORF">DFJ75_0446</name>
</gene>
<evidence type="ECO:0000256" key="2">
    <source>
        <dbReference type="ARBA" id="ARBA00022723"/>
    </source>
</evidence>
<dbReference type="SUPFAM" id="SSF56529">
    <property type="entry name" value="FAH"/>
    <property type="match status" value="1"/>
</dbReference>
<evidence type="ECO:0000259" key="3">
    <source>
        <dbReference type="Pfam" id="PF01557"/>
    </source>
</evidence>
<evidence type="ECO:0000313" key="4">
    <source>
        <dbReference type="EMBL" id="RKR93662.1"/>
    </source>
</evidence>
<dbReference type="InterPro" id="IPR036663">
    <property type="entry name" value="Fumarylacetoacetase_C_sf"/>
</dbReference>
<dbReference type="GO" id="GO:0003824">
    <property type="term" value="F:catalytic activity"/>
    <property type="evidence" value="ECO:0007669"/>
    <property type="project" value="InterPro"/>
</dbReference>
<dbReference type="PANTHER" id="PTHR42796:SF4">
    <property type="entry name" value="FUMARYLACETOACETATE HYDROLASE DOMAIN-CONTAINING PROTEIN 2A"/>
    <property type="match status" value="1"/>
</dbReference>
<organism evidence="4 5">
    <name type="scientific">Williamsia marianensis</name>
    <dbReference type="NCBI Taxonomy" id="85044"/>
    <lineage>
        <taxon>Bacteria</taxon>
        <taxon>Bacillati</taxon>
        <taxon>Actinomycetota</taxon>
        <taxon>Actinomycetes</taxon>
        <taxon>Mycobacteriales</taxon>
        <taxon>Nocardiaceae</taxon>
        <taxon>Williamsia</taxon>
    </lineage>
</organism>
<evidence type="ECO:0000256" key="1">
    <source>
        <dbReference type="ARBA" id="ARBA00010211"/>
    </source>
</evidence>
<dbReference type="AlphaFoldDB" id="A0A495JZA9"/>
<comment type="caution">
    <text evidence="4">The sequence shown here is derived from an EMBL/GenBank/DDBJ whole genome shotgun (WGS) entry which is preliminary data.</text>
</comment>
<sequence>MSTSVIRTAEDWWRVEGEVATRVDTGATTTAELLEDRPAVEAAVGGDTPVGTLAPLSPVTAPCRVVAQLLNYRSHAIDAGADVDNLQPTFFRKSSASISGPTDPICRPPEVGLLDYEIELGLVIGAHVPINQVVTPESLSEFVAGIVVTNDVSAREIQLTKVQVYESKSYPTFTPVGPRLVLLEPDEFARIPELRMTLSVNGEVRQDQLIGDDLLTPPAAALTRLARFQTLSPGDLLLTGTPIGTAISAPPAIVQKIGELLPATIKWKLFFSRQARNPKYLSTDDVVTARIATADGDIDLGTQTNVIR</sequence>
<dbReference type="EMBL" id="RBKV01000001">
    <property type="protein sequence ID" value="RKR93662.1"/>
    <property type="molecule type" value="Genomic_DNA"/>
</dbReference>
<evidence type="ECO:0000313" key="5">
    <source>
        <dbReference type="Proteomes" id="UP000274762"/>
    </source>
</evidence>
<dbReference type="Proteomes" id="UP000274762">
    <property type="component" value="Unassembled WGS sequence"/>
</dbReference>
<dbReference type="Pfam" id="PF01557">
    <property type="entry name" value="FAA_hydrolase"/>
    <property type="match status" value="1"/>
</dbReference>
<dbReference type="GO" id="GO:0046872">
    <property type="term" value="F:metal ion binding"/>
    <property type="evidence" value="ECO:0007669"/>
    <property type="project" value="UniProtKB-KW"/>
</dbReference>
<dbReference type="InterPro" id="IPR011234">
    <property type="entry name" value="Fumarylacetoacetase-like_C"/>
</dbReference>
<name>A0A495JZA9_WILMA</name>
<keyword evidence="2" id="KW-0479">Metal-binding</keyword>
<dbReference type="GO" id="GO:0044281">
    <property type="term" value="P:small molecule metabolic process"/>
    <property type="evidence" value="ECO:0007669"/>
    <property type="project" value="UniProtKB-ARBA"/>
</dbReference>
<dbReference type="OrthoDB" id="2273115at2"/>
<dbReference type="Gene3D" id="3.90.850.10">
    <property type="entry name" value="Fumarylacetoacetase-like, C-terminal domain"/>
    <property type="match status" value="1"/>
</dbReference>
<feature type="domain" description="Fumarylacetoacetase-like C-terminal" evidence="3">
    <location>
        <begin position="65"/>
        <end position="307"/>
    </location>
</feature>
<dbReference type="InterPro" id="IPR051121">
    <property type="entry name" value="FAH"/>
</dbReference>
<comment type="similarity">
    <text evidence="1">Belongs to the FAH family.</text>
</comment>
<dbReference type="PANTHER" id="PTHR42796">
    <property type="entry name" value="FUMARYLACETOACETATE HYDROLASE DOMAIN-CONTAINING PROTEIN 2A-RELATED"/>
    <property type="match status" value="1"/>
</dbReference>
<protein>
    <submittedName>
        <fullName evidence="4">2-keto-4-pentenoate hydratase/2-oxohepta-3-ene-1,7-dioic acid hydratase in catechol pathway</fullName>
    </submittedName>
</protein>
<proteinExistence type="inferred from homology"/>
<reference evidence="4 5" key="1">
    <citation type="submission" date="2018-10" db="EMBL/GenBank/DDBJ databases">
        <title>Sequencing the genomes of 1000 actinobacteria strains.</title>
        <authorList>
            <person name="Klenk H.-P."/>
        </authorList>
    </citation>
    <scope>NUCLEOTIDE SEQUENCE [LARGE SCALE GENOMIC DNA]</scope>
    <source>
        <strain evidence="4 5">DSM 44343</strain>
    </source>
</reference>
<accession>A0A495JZA9</accession>